<dbReference type="AlphaFoldDB" id="A0A6C0K458"/>
<dbReference type="PROSITE" id="PS50088">
    <property type="entry name" value="ANK_REPEAT"/>
    <property type="match status" value="2"/>
</dbReference>
<accession>A0A6C0K458</accession>
<evidence type="ECO:0000256" key="3">
    <source>
        <dbReference type="SAM" id="Coils"/>
    </source>
</evidence>
<evidence type="ECO:0000256" key="2">
    <source>
        <dbReference type="ARBA" id="ARBA00023043"/>
    </source>
</evidence>
<dbReference type="SMART" id="SM00248">
    <property type="entry name" value="ANK"/>
    <property type="match status" value="2"/>
</dbReference>
<dbReference type="GO" id="GO:0016567">
    <property type="term" value="P:protein ubiquitination"/>
    <property type="evidence" value="ECO:0007669"/>
    <property type="project" value="TreeGrafter"/>
</dbReference>
<dbReference type="SUPFAM" id="SSF56399">
    <property type="entry name" value="ADP-ribosylation"/>
    <property type="match status" value="1"/>
</dbReference>
<keyword evidence="1" id="KW-0677">Repeat</keyword>
<dbReference type="PANTHER" id="PTHR24136:SF15">
    <property type="entry name" value="ANK_REP_REGION DOMAIN-CONTAINING PROTEIN"/>
    <property type="match status" value="1"/>
</dbReference>
<protein>
    <submittedName>
        <fullName evidence="4">Uncharacterized protein</fullName>
    </submittedName>
</protein>
<dbReference type="InterPro" id="IPR036770">
    <property type="entry name" value="Ankyrin_rpt-contain_sf"/>
</dbReference>
<reference evidence="4" key="1">
    <citation type="journal article" date="2020" name="Nature">
        <title>Giant virus diversity and host interactions through global metagenomics.</title>
        <authorList>
            <person name="Schulz F."/>
            <person name="Roux S."/>
            <person name="Paez-Espino D."/>
            <person name="Jungbluth S."/>
            <person name="Walsh D.A."/>
            <person name="Denef V.J."/>
            <person name="McMahon K.D."/>
            <person name="Konstantinidis K.T."/>
            <person name="Eloe-Fadrosh E.A."/>
            <person name="Kyrpides N.C."/>
            <person name="Woyke T."/>
        </authorList>
    </citation>
    <scope>NUCLEOTIDE SEQUENCE</scope>
    <source>
        <strain evidence="4">GVMAG-S-1101169-75</strain>
    </source>
</reference>
<name>A0A6C0K458_9ZZZZ</name>
<evidence type="ECO:0000256" key="1">
    <source>
        <dbReference type="ARBA" id="ARBA00022737"/>
    </source>
</evidence>
<sequence length="392" mass="45417">MKDIIFYNIFSEQDLQKDLFEAIKSGNIKDVRSVLDRIKQSGRASLIVEPRNGTITPLVFAILQGNPPEIIQLLLDHGASSDINTPLRAINNNTPLHMAVQSQPINIEVIRLLLENGAFASIHKKNAQGKTPMDINPTLPWKLAIIAESLYKSTTRERIQRQQRQARYSETLEAIDRIKEEKEKLETALLKQREMREKRQAQLMKQKQRCKKKYPVLSVKDSVSRPESELDEYLRMNYPEAFMKRLGTIQNRTLPITTLEDLFWGSSSTTTTLLPEHLYLFHGTDAFSRRSLQNRGLRTNVASRTLHGMGFYTTPSPEEAVQYAFSKYTENRRNSIAPTLLILRISREKARGWVYPQDFNFRREFPYYVILKNQEKVNSDIEQVETLFLETL</sequence>
<dbReference type="Gene3D" id="3.90.175.10">
    <property type="entry name" value="Diphtheria Toxin, domain 1"/>
    <property type="match status" value="1"/>
</dbReference>
<feature type="coiled-coil region" evidence="3">
    <location>
        <begin position="168"/>
        <end position="198"/>
    </location>
</feature>
<keyword evidence="2" id="KW-0040">ANK repeat</keyword>
<dbReference type="GO" id="GO:0045732">
    <property type="term" value="P:positive regulation of protein catabolic process"/>
    <property type="evidence" value="ECO:0007669"/>
    <property type="project" value="TreeGrafter"/>
</dbReference>
<keyword evidence="3" id="KW-0175">Coiled coil</keyword>
<dbReference type="Gene3D" id="1.25.40.20">
    <property type="entry name" value="Ankyrin repeat-containing domain"/>
    <property type="match status" value="1"/>
</dbReference>
<organism evidence="4">
    <name type="scientific">viral metagenome</name>
    <dbReference type="NCBI Taxonomy" id="1070528"/>
    <lineage>
        <taxon>unclassified sequences</taxon>
        <taxon>metagenomes</taxon>
        <taxon>organismal metagenomes</taxon>
    </lineage>
</organism>
<proteinExistence type="predicted"/>
<evidence type="ECO:0000313" key="4">
    <source>
        <dbReference type="EMBL" id="QHU11590.1"/>
    </source>
</evidence>
<dbReference type="PANTHER" id="PTHR24136">
    <property type="entry name" value="SOWAH (DROSOPHILA) HOMOLOG"/>
    <property type="match status" value="1"/>
</dbReference>
<dbReference type="PROSITE" id="PS50297">
    <property type="entry name" value="ANK_REP_REGION"/>
    <property type="match status" value="1"/>
</dbReference>
<dbReference type="SUPFAM" id="SSF48403">
    <property type="entry name" value="Ankyrin repeat"/>
    <property type="match status" value="1"/>
</dbReference>
<dbReference type="Pfam" id="PF12796">
    <property type="entry name" value="Ank_2"/>
    <property type="match status" value="1"/>
</dbReference>
<dbReference type="EMBL" id="MN740786">
    <property type="protein sequence ID" value="QHU11590.1"/>
    <property type="molecule type" value="Genomic_DNA"/>
</dbReference>
<dbReference type="InterPro" id="IPR002110">
    <property type="entry name" value="Ankyrin_rpt"/>
</dbReference>
<dbReference type="InterPro" id="IPR051573">
    <property type="entry name" value="Ankyrin-SOCS_box_domain"/>
</dbReference>